<evidence type="ECO:0000313" key="2">
    <source>
        <dbReference type="EMBL" id="OOQ47243.1"/>
    </source>
</evidence>
<feature type="region of interest" description="Disordered" evidence="1">
    <location>
        <begin position="1"/>
        <end position="23"/>
    </location>
</feature>
<dbReference type="EMBL" id="LHQL01000014">
    <property type="protein sequence ID" value="OOQ47243.1"/>
    <property type="molecule type" value="Genomic_DNA"/>
</dbReference>
<proteinExistence type="predicted"/>
<reference evidence="2 3" key="1">
    <citation type="submission" date="2015-07" db="EMBL/GenBank/DDBJ databases">
        <title>Draft Genome Sequence of Streptomyces antibioticus, IMRU 3720 reveals insights in the evolution of actinomycin biosynthetic gene clusters in Streptomyces.</title>
        <authorList>
            <person name="Crnovcic I."/>
            <person name="Ruckert C."/>
            <person name="Kalinowksi J."/>
            <person name="Keller U."/>
        </authorList>
    </citation>
    <scope>NUCLEOTIDE SEQUENCE [LARGE SCALE GENOMIC DNA]</scope>
    <source>
        <strain evidence="2 3">DSM 41481</strain>
    </source>
</reference>
<evidence type="ECO:0000256" key="1">
    <source>
        <dbReference type="SAM" id="MobiDB-lite"/>
    </source>
</evidence>
<name>A0ABX3L915_STRAT</name>
<evidence type="ECO:0000313" key="3">
    <source>
        <dbReference type="Proteomes" id="UP000190306"/>
    </source>
</evidence>
<feature type="compositionally biased region" description="Polar residues" evidence="1">
    <location>
        <begin position="9"/>
        <end position="23"/>
    </location>
</feature>
<organism evidence="2 3">
    <name type="scientific">Streptomyces antibioticus</name>
    <dbReference type="NCBI Taxonomy" id="1890"/>
    <lineage>
        <taxon>Bacteria</taxon>
        <taxon>Bacillati</taxon>
        <taxon>Actinomycetota</taxon>
        <taxon>Actinomycetes</taxon>
        <taxon>Kitasatosporales</taxon>
        <taxon>Streptomycetaceae</taxon>
        <taxon>Streptomyces</taxon>
    </lineage>
</organism>
<gene>
    <name evidence="2" type="ORF">AFM16_31310</name>
</gene>
<keyword evidence="3" id="KW-1185">Reference proteome</keyword>
<sequence length="79" mass="8419">MSRWRRSSATKSADSWPGRTSSGWACSRIEVSISPACMSVSSEVSTPDRSRAASQSSGAGKSAIRSPRAEDSWTALPRT</sequence>
<protein>
    <submittedName>
        <fullName evidence="2">Uncharacterized protein</fullName>
    </submittedName>
</protein>
<feature type="region of interest" description="Disordered" evidence="1">
    <location>
        <begin position="38"/>
        <end position="79"/>
    </location>
</feature>
<dbReference type="Proteomes" id="UP000190306">
    <property type="component" value="Chromosome"/>
</dbReference>
<comment type="caution">
    <text evidence="2">The sequence shown here is derived from an EMBL/GenBank/DDBJ whole genome shotgun (WGS) entry which is preliminary data.</text>
</comment>
<feature type="compositionally biased region" description="Low complexity" evidence="1">
    <location>
        <begin position="52"/>
        <end position="63"/>
    </location>
</feature>
<accession>A0ABX3L915</accession>